<dbReference type="AlphaFoldDB" id="A0A2I0WEH0"/>
<proteinExistence type="predicted"/>
<evidence type="ECO:0000313" key="1">
    <source>
        <dbReference type="EMBL" id="PKU74056.1"/>
    </source>
</evidence>
<reference evidence="1 2" key="1">
    <citation type="journal article" date="2016" name="Sci. Rep.">
        <title>The Dendrobium catenatum Lindl. genome sequence provides insights into polysaccharide synthase, floral development and adaptive evolution.</title>
        <authorList>
            <person name="Zhang G.Q."/>
            <person name="Xu Q."/>
            <person name="Bian C."/>
            <person name="Tsai W.C."/>
            <person name="Yeh C.M."/>
            <person name="Liu K.W."/>
            <person name="Yoshida K."/>
            <person name="Zhang L.S."/>
            <person name="Chang S.B."/>
            <person name="Chen F."/>
            <person name="Shi Y."/>
            <person name="Su Y.Y."/>
            <person name="Zhang Y.Q."/>
            <person name="Chen L.J."/>
            <person name="Yin Y."/>
            <person name="Lin M."/>
            <person name="Huang H."/>
            <person name="Deng H."/>
            <person name="Wang Z.W."/>
            <person name="Zhu S.L."/>
            <person name="Zhao X."/>
            <person name="Deng C."/>
            <person name="Niu S.C."/>
            <person name="Huang J."/>
            <person name="Wang M."/>
            <person name="Liu G.H."/>
            <person name="Yang H.J."/>
            <person name="Xiao X.J."/>
            <person name="Hsiao Y.Y."/>
            <person name="Wu W.L."/>
            <person name="Chen Y.Y."/>
            <person name="Mitsuda N."/>
            <person name="Ohme-Takagi M."/>
            <person name="Luo Y.B."/>
            <person name="Van de Peer Y."/>
            <person name="Liu Z.J."/>
        </authorList>
    </citation>
    <scope>NUCLEOTIDE SEQUENCE [LARGE SCALE GENOMIC DNA]</scope>
    <source>
        <tissue evidence="1">The whole plant</tissue>
    </source>
</reference>
<sequence>MDLLCSHYIIVLRQMVIRKIPEKYLLLRWSTRARKDIYSGQNLKVSSQNNSEASRRFIFRNHISKFAYEMST</sequence>
<gene>
    <name evidence="1" type="ORF">MA16_Dca011766</name>
</gene>
<protein>
    <recommendedName>
        <fullName evidence="3">Protein FAR1-RELATED SEQUENCE</fullName>
    </recommendedName>
</protein>
<dbReference type="Proteomes" id="UP000233837">
    <property type="component" value="Unassembled WGS sequence"/>
</dbReference>
<keyword evidence="2" id="KW-1185">Reference proteome</keyword>
<accession>A0A2I0WEH0</accession>
<name>A0A2I0WEH0_9ASPA</name>
<dbReference type="EMBL" id="KZ502700">
    <property type="protein sequence ID" value="PKU74056.1"/>
    <property type="molecule type" value="Genomic_DNA"/>
</dbReference>
<evidence type="ECO:0000313" key="2">
    <source>
        <dbReference type="Proteomes" id="UP000233837"/>
    </source>
</evidence>
<organism evidence="1 2">
    <name type="scientific">Dendrobium catenatum</name>
    <dbReference type="NCBI Taxonomy" id="906689"/>
    <lineage>
        <taxon>Eukaryota</taxon>
        <taxon>Viridiplantae</taxon>
        <taxon>Streptophyta</taxon>
        <taxon>Embryophyta</taxon>
        <taxon>Tracheophyta</taxon>
        <taxon>Spermatophyta</taxon>
        <taxon>Magnoliopsida</taxon>
        <taxon>Liliopsida</taxon>
        <taxon>Asparagales</taxon>
        <taxon>Orchidaceae</taxon>
        <taxon>Epidendroideae</taxon>
        <taxon>Malaxideae</taxon>
        <taxon>Dendrobiinae</taxon>
        <taxon>Dendrobium</taxon>
    </lineage>
</organism>
<reference evidence="1 2" key="2">
    <citation type="journal article" date="2017" name="Nature">
        <title>The Apostasia genome and the evolution of orchids.</title>
        <authorList>
            <person name="Zhang G.Q."/>
            <person name="Liu K.W."/>
            <person name="Li Z."/>
            <person name="Lohaus R."/>
            <person name="Hsiao Y.Y."/>
            <person name="Niu S.C."/>
            <person name="Wang J.Y."/>
            <person name="Lin Y.C."/>
            <person name="Xu Q."/>
            <person name="Chen L.J."/>
            <person name="Yoshida K."/>
            <person name="Fujiwara S."/>
            <person name="Wang Z.W."/>
            <person name="Zhang Y.Q."/>
            <person name="Mitsuda N."/>
            <person name="Wang M."/>
            <person name="Liu G.H."/>
            <person name="Pecoraro L."/>
            <person name="Huang H.X."/>
            <person name="Xiao X.J."/>
            <person name="Lin M."/>
            <person name="Wu X.Y."/>
            <person name="Wu W.L."/>
            <person name="Chen Y.Y."/>
            <person name="Chang S.B."/>
            <person name="Sakamoto S."/>
            <person name="Ohme-Takagi M."/>
            <person name="Yagi M."/>
            <person name="Zeng S.J."/>
            <person name="Shen C.Y."/>
            <person name="Yeh C.M."/>
            <person name="Luo Y.B."/>
            <person name="Tsai W.C."/>
            <person name="Van de Peer Y."/>
            <person name="Liu Z.J."/>
        </authorList>
    </citation>
    <scope>NUCLEOTIDE SEQUENCE [LARGE SCALE GENOMIC DNA]</scope>
    <source>
        <tissue evidence="1">The whole plant</tissue>
    </source>
</reference>
<evidence type="ECO:0008006" key="3">
    <source>
        <dbReference type="Google" id="ProtNLM"/>
    </source>
</evidence>